<reference evidence="2 3" key="1">
    <citation type="submission" date="2019-06" db="EMBL/GenBank/DDBJ databases">
        <title>A chromosomal-level reference genome of Carpinus fangiana (Coryloideae, Betulaceae).</title>
        <authorList>
            <person name="Yang X."/>
            <person name="Wang Z."/>
            <person name="Zhang L."/>
            <person name="Hao G."/>
            <person name="Liu J."/>
            <person name="Yang Y."/>
        </authorList>
    </citation>
    <scope>NUCLEOTIDE SEQUENCE [LARGE SCALE GENOMIC DNA]</scope>
    <source>
        <strain evidence="2">Cfa_2016G</strain>
        <tissue evidence="2">Leaf</tissue>
    </source>
</reference>
<comment type="caution">
    <text evidence="2">The sequence shown here is derived from an EMBL/GenBank/DDBJ whole genome shotgun (WGS) entry which is preliminary data.</text>
</comment>
<feature type="compositionally biased region" description="Polar residues" evidence="1">
    <location>
        <begin position="91"/>
        <end position="101"/>
    </location>
</feature>
<dbReference type="AlphaFoldDB" id="A0A5N6L3B7"/>
<evidence type="ECO:0000256" key="1">
    <source>
        <dbReference type="SAM" id="MobiDB-lite"/>
    </source>
</evidence>
<evidence type="ECO:0000313" key="2">
    <source>
        <dbReference type="EMBL" id="KAB8621937.1"/>
    </source>
</evidence>
<protein>
    <submittedName>
        <fullName evidence="2">Uncharacterized protein</fullName>
    </submittedName>
</protein>
<dbReference type="EMBL" id="VIBQ01000075">
    <property type="protein sequence ID" value="KAB8621937.1"/>
    <property type="molecule type" value="Genomic_DNA"/>
</dbReference>
<gene>
    <name evidence="2" type="ORF">FH972_026046</name>
</gene>
<name>A0A5N6L3B7_9ROSI</name>
<accession>A0A5N6L3B7</accession>
<keyword evidence="3" id="KW-1185">Reference proteome</keyword>
<feature type="region of interest" description="Disordered" evidence="1">
    <location>
        <begin position="70"/>
        <end position="101"/>
    </location>
</feature>
<sequence>MVRMEIVPLVSLMQHRPPLRMPIPSVQTQVGRGCMHASPRDFNFLTHVSPPPATLVIFGHSALARRTAKNEAAADEGLLPRRKKKRADISAHSNSKMDMMI</sequence>
<evidence type="ECO:0000313" key="3">
    <source>
        <dbReference type="Proteomes" id="UP000327013"/>
    </source>
</evidence>
<proteinExistence type="predicted"/>
<dbReference type="Proteomes" id="UP000327013">
    <property type="component" value="Unassembled WGS sequence"/>
</dbReference>
<organism evidence="2 3">
    <name type="scientific">Carpinus fangiana</name>
    <dbReference type="NCBI Taxonomy" id="176857"/>
    <lineage>
        <taxon>Eukaryota</taxon>
        <taxon>Viridiplantae</taxon>
        <taxon>Streptophyta</taxon>
        <taxon>Embryophyta</taxon>
        <taxon>Tracheophyta</taxon>
        <taxon>Spermatophyta</taxon>
        <taxon>Magnoliopsida</taxon>
        <taxon>eudicotyledons</taxon>
        <taxon>Gunneridae</taxon>
        <taxon>Pentapetalae</taxon>
        <taxon>rosids</taxon>
        <taxon>fabids</taxon>
        <taxon>Fagales</taxon>
        <taxon>Betulaceae</taxon>
        <taxon>Carpinus</taxon>
    </lineage>
</organism>